<sequence length="72" mass="7770">MSVSTAHRRRSAGLPWVKTPTGKSASVGWRPGSDVAIVAVRSSIPWPVPDSRAAHSAALELAYWSSRSIRSR</sequence>
<reference evidence="3" key="1">
    <citation type="submission" date="2017-09" db="EMBL/GenBank/DDBJ databases">
        <authorList>
            <person name="Zhang Y."/>
            <person name="Huang X."/>
            <person name="Liu J."/>
            <person name="Lu L."/>
            <person name="Peng K."/>
        </authorList>
    </citation>
    <scope>NUCLEOTIDE SEQUENCE [LARGE SCALE GENOMIC DNA]</scope>
    <source>
        <strain evidence="3">S-XJ-1</strain>
    </source>
</reference>
<comment type="caution">
    <text evidence="2">The sequence shown here is derived from an EMBL/GenBank/DDBJ whole genome shotgun (WGS) entry which is preliminary data.</text>
</comment>
<evidence type="ECO:0000256" key="1">
    <source>
        <dbReference type="SAM" id="MobiDB-lite"/>
    </source>
</evidence>
<evidence type="ECO:0000313" key="3">
    <source>
        <dbReference type="Proteomes" id="UP000218810"/>
    </source>
</evidence>
<name>A0A2A2WLB5_9ACTN</name>
<dbReference type="Proteomes" id="UP000218810">
    <property type="component" value="Unassembled WGS sequence"/>
</dbReference>
<accession>A0A2A2WLB5</accession>
<organism evidence="2 3">
    <name type="scientific">Dietzia natronolimnaea</name>
    <dbReference type="NCBI Taxonomy" id="161920"/>
    <lineage>
        <taxon>Bacteria</taxon>
        <taxon>Bacillati</taxon>
        <taxon>Actinomycetota</taxon>
        <taxon>Actinomycetes</taxon>
        <taxon>Mycobacteriales</taxon>
        <taxon>Dietziaceae</taxon>
        <taxon>Dietzia</taxon>
    </lineage>
</organism>
<dbReference type="AlphaFoldDB" id="A0A2A2WLB5"/>
<protein>
    <submittedName>
        <fullName evidence="2">Uncharacterized protein</fullName>
    </submittedName>
</protein>
<keyword evidence="3" id="KW-1185">Reference proteome</keyword>
<dbReference type="EMBL" id="NTGA01000034">
    <property type="protein sequence ID" value="PAY21965.1"/>
    <property type="molecule type" value="Genomic_DNA"/>
</dbReference>
<gene>
    <name evidence="2" type="ORF">CEY15_16130</name>
</gene>
<proteinExistence type="predicted"/>
<feature type="compositionally biased region" description="Basic residues" evidence="1">
    <location>
        <begin position="1"/>
        <end position="11"/>
    </location>
</feature>
<feature type="region of interest" description="Disordered" evidence="1">
    <location>
        <begin position="1"/>
        <end position="25"/>
    </location>
</feature>
<evidence type="ECO:0000313" key="2">
    <source>
        <dbReference type="EMBL" id="PAY21965.1"/>
    </source>
</evidence>